<feature type="non-terminal residue" evidence="1">
    <location>
        <position position="1"/>
    </location>
</feature>
<dbReference type="Proteomes" id="UP000319771">
    <property type="component" value="Unassembled WGS sequence"/>
</dbReference>
<gene>
    <name evidence="1" type="ORF">E6K81_01925</name>
</gene>
<dbReference type="InterPro" id="IPR026444">
    <property type="entry name" value="Secre_tail"/>
</dbReference>
<sequence length="93" mass="10360">PPPRTAQDRPVLSSSPNPFTAFTRVHFRLAAAGPARLAVYDLEGREVARLREAWTEAGEHTEIFRGDGRKAGVYWFRLEAGGREVLSKGILVR</sequence>
<organism evidence="1 2">
    <name type="scientific">Eiseniibacteriota bacterium</name>
    <dbReference type="NCBI Taxonomy" id="2212470"/>
    <lineage>
        <taxon>Bacteria</taxon>
        <taxon>Candidatus Eiseniibacteriota</taxon>
    </lineage>
</organism>
<evidence type="ECO:0000313" key="2">
    <source>
        <dbReference type="Proteomes" id="UP000319771"/>
    </source>
</evidence>
<name>A0A538UDJ2_UNCEI</name>
<accession>A0A538UDJ2</accession>
<dbReference type="AlphaFoldDB" id="A0A538UDJ2"/>
<protein>
    <submittedName>
        <fullName evidence="1">T9SS type A sorting domain-containing protein</fullName>
    </submittedName>
</protein>
<proteinExistence type="predicted"/>
<dbReference type="NCBIfam" id="TIGR04183">
    <property type="entry name" value="Por_Secre_tail"/>
    <property type="match status" value="1"/>
</dbReference>
<comment type="caution">
    <text evidence="1">The sequence shown here is derived from an EMBL/GenBank/DDBJ whole genome shotgun (WGS) entry which is preliminary data.</text>
</comment>
<reference evidence="1 2" key="1">
    <citation type="journal article" date="2019" name="Nat. Microbiol.">
        <title>Mediterranean grassland soil C-N compound turnover is dependent on rainfall and depth, and is mediated by genomically divergent microorganisms.</title>
        <authorList>
            <person name="Diamond S."/>
            <person name="Andeer P.F."/>
            <person name="Li Z."/>
            <person name="Crits-Christoph A."/>
            <person name="Burstein D."/>
            <person name="Anantharaman K."/>
            <person name="Lane K.R."/>
            <person name="Thomas B.C."/>
            <person name="Pan C."/>
            <person name="Northen T.R."/>
            <person name="Banfield J.F."/>
        </authorList>
    </citation>
    <scope>NUCLEOTIDE SEQUENCE [LARGE SCALE GENOMIC DNA]</scope>
    <source>
        <strain evidence="1">WS_11</strain>
    </source>
</reference>
<dbReference type="EMBL" id="VBPB01000025">
    <property type="protein sequence ID" value="TMQ73971.1"/>
    <property type="molecule type" value="Genomic_DNA"/>
</dbReference>
<evidence type="ECO:0000313" key="1">
    <source>
        <dbReference type="EMBL" id="TMQ73971.1"/>
    </source>
</evidence>